<evidence type="ECO:0000313" key="3">
    <source>
        <dbReference type="EMBL" id="PKY04228.1"/>
    </source>
</evidence>
<dbReference type="RefSeq" id="XP_024692822.1">
    <property type="nucleotide sequence ID" value="XM_024832814.1"/>
</dbReference>
<dbReference type="Proteomes" id="UP000234254">
    <property type="component" value="Unassembled WGS sequence"/>
</dbReference>
<dbReference type="AlphaFoldDB" id="A0A2I1D303"/>
<feature type="transmembrane region" description="Helical" evidence="2">
    <location>
        <begin position="65"/>
        <end position="84"/>
    </location>
</feature>
<evidence type="ECO:0000256" key="1">
    <source>
        <dbReference type="SAM" id="MobiDB-lite"/>
    </source>
</evidence>
<sequence length="99" mass="10727">MPTCASLHRSTGEEKKFARLPPPPPSPVALQCSNCDVRCSAVSRFGNHGCVVLTTVLLVHTTDTLVVYLFTWVLVVLLCVVSISSSSLRHCDCRSPVTN</sequence>
<keyword evidence="4" id="KW-1185">Reference proteome</keyword>
<evidence type="ECO:0000313" key="4">
    <source>
        <dbReference type="Proteomes" id="UP000234254"/>
    </source>
</evidence>
<comment type="caution">
    <text evidence="3">The sequence shown here is derived from an EMBL/GenBank/DDBJ whole genome shotgun (WGS) entry which is preliminary data.</text>
</comment>
<dbReference type="VEuPathDB" id="FungiDB:P168DRAFT_154378"/>
<protein>
    <submittedName>
        <fullName evidence="3">Uncharacterized protein</fullName>
    </submittedName>
</protein>
<evidence type="ECO:0000256" key="2">
    <source>
        <dbReference type="SAM" id="Phobius"/>
    </source>
</evidence>
<keyword evidence="2" id="KW-0812">Transmembrane</keyword>
<reference evidence="3" key="1">
    <citation type="submission" date="2016-12" db="EMBL/GenBank/DDBJ databases">
        <title>The genomes of Aspergillus section Nigri reveals drivers in fungal speciation.</title>
        <authorList>
            <consortium name="DOE Joint Genome Institute"/>
            <person name="Vesth T.C."/>
            <person name="Nybo J."/>
            <person name="Theobald S."/>
            <person name="Brandl J."/>
            <person name="Frisvad J.C."/>
            <person name="Nielsen K.F."/>
            <person name="Lyhne E.K."/>
            <person name="Kogle M.E."/>
            <person name="Kuo A."/>
            <person name="Riley R."/>
            <person name="Clum A."/>
            <person name="Nolan M."/>
            <person name="Lipzen A."/>
            <person name="Salamov A."/>
            <person name="Henrissat B."/>
            <person name="Wiebenga A."/>
            <person name="De vries R.P."/>
            <person name="Grigoriev I.V."/>
            <person name="Mortensen U.H."/>
            <person name="Andersen M.R."/>
            <person name="Baker S.E."/>
        </authorList>
    </citation>
    <scope>NUCLEOTIDE SEQUENCE</scope>
    <source>
        <strain evidence="3">IBT 28561</strain>
    </source>
</reference>
<gene>
    <name evidence="3" type="ORF">P168DRAFT_154378</name>
</gene>
<feature type="region of interest" description="Disordered" evidence="1">
    <location>
        <begin position="1"/>
        <end position="24"/>
    </location>
</feature>
<keyword evidence="2" id="KW-1133">Transmembrane helix</keyword>
<name>A0A2I1D303_ASPC2</name>
<organism evidence="3 4">
    <name type="scientific">Aspergillus campestris (strain IBT 28561)</name>
    <dbReference type="NCBI Taxonomy" id="1392248"/>
    <lineage>
        <taxon>Eukaryota</taxon>
        <taxon>Fungi</taxon>
        <taxon>Dikarya</taxon>
        <taxon>Ascomycota</taxon>
        <taxon>Pezizomycotina</taxon>
        <taxon>Eurotiomycetes</taxon>
        <taxon>Eurotiomycetidae</taxon>
        <taxon>Eurotiales</taxon>
        <taxon>Aspergillaceae</taxon>
        <taxon>Aspergillus</taxon>
        <taxon>Aspergillus subgen. Circumdati</taxon>
    </lineage>
</organism>
<keyword evidence="2" id="KW-0472">Membrane</keyword>
<dbReference type="EMBL" id="MSFM01000006">
    <property type="protein sequence ID" value="PKY04228.1"/>
    <property type="molecule type" value="Genomic_DNA"/>
</dbReference>
<dbReference type="GeneID" id="36540337"/>
<accession>A0A2I1D303</accession>
<proteinExistence type="predicted"/>